<protein>
    <recommendedName>
        <fullName evidence="1">Protein kinase C-terminal domain-containing protein</fullName>
    </recommendedName>
</protein>
<proteinExistence type="predicted"/>
<dbReference type="Gene3D" id="3.30.200.20">
    <property type="entry name" value="Phosphorylase Kinase, domain 1"/>
    <property type="match status" value="1"/>
</dbReference>
<feature type="domain" description="Protein kinase C-terminal" evidence="1">
    <location>
        <begin position="6"/>
        <end position="43"/>
    </location>
</feature>
<reference evidence="2" key="1">
    <citation type="submission" date="2025-08" db="UniProtKB">
        <authorList>
            <consortium name="Ensembl"/>
        </authorList>
    </citation>
    <scope>IDENTIFICATION</scope>
</reference>
<dbReference type="GO" id="GO:0004674">
    <property type="term" value="F:protein serine/threonine kinase activity"/>
    <property type="evidence" value="ECO:0007669"/>
    <property type="project" value="InterPro"/>
</dbReference>
<organism evidence="2 3">
    <name type="scientific">Cyprinus carpio</name>
    <name type="common">Common carp</name>
    <dbReference type="NCBI Taxonomy" id="7962"/>
    <lineage>
        <taxon>Eukaryota</taxon>
        <taxon>Metazoa</taxon>
        <taxon>Chordata</taxon>
        <taxon>Craniata</taxon>
        <taxon>Vertebrata</taxon>
        <taxon>Euteleostomi</taxon>
        <taxon>Actinopterygii</taxon>
        <taxon>Neopterygii</taxon>
        <taxon>Teleostei</taxon>
        <taxon>Ostariophysi</taxon>
        <taxon>Cypriniformes</taxon>
        <taxon>Cyprinidae</taxon>
        <taxon>Cyprininae</taxon>
        <taxon>Cyprinus</taxon>
    </lineage>
</organism>
<dbReference type="Proteomes" id="UP000694700">
    <property type="component" value="Unplaced"/>
</dbReference>
<sequence>VFCALSDCSNFDKEFINEKPRLSVTDRIIINSVDQTMFNNFSFINPAMANLKSP</sequence>
<name>A0A8C1UHD2_CYPCA</name>
<dbReference type="GO" id="GO:0005524">
    <property type="term" value="F:ATP binding"/>
    <property type="evidence" value="ECO:0007669"/>
    <property type="project" value="InterPro"/>
</dbReference>
<dbReference type="Pfam" id="PF00433">
    <property type="entry name" value="Pkinase_C"/>
    <property type="match status" value="1"/>
</dbReference>
<dbReference type="Ensembl" id="ENSCCRT00015038263.1">
    <property type="protein sequence ID" value="ENSCCRP00015036989.1"/>
    <property type="gene ID" value="ENSCCRG00015015401.1"/>
</dbReference>
<accession>A0A8C1UHD2</accession>
<dbReference type="AlphaFoldDB" id="A0A8C1UHD2"/>
<evidence type="ECO:0000259" key="1">
    <source>
        <dbReference type="Pfam" id="PF00433"/>
    </source>
</evidence>
<evidence type="ECO:0000313" key="3">
    <source>
        <dbReference type="Proteomes" id="UP000694700"/>
    </source>
</evidence>
<dbReference type="InterPro" id="IPR017892">
    <property type="entry name" value="Pkinase_C"/>
</dbReference>
<evidence type="ECO:0000313" key="2">
    <source>
        <dbReference type="Ensembl" id="ENSCCRP00015036989.1"/>
    </source>
</evidence>